<accession>A0ABQ2VFK4</accession>
<keyword evidence="4" id="KW-1185">Reference proteome</keyword>
<dbReference type="InterPro" id="IPR047057">
    <property type="entry name" value="MerR_fam"/>
</dbReference>
<dbReference type="InterPro" id="IPR009061">
    <property type="entry name" value="DNA-bd_dom_put_sf"/>
</dbReference>
<evidence type="ECO:0000313" key="4">
    <source>
        <dbReference type="Proteomes" id="UP000654471"/>
    </source>
</evidence>
<evidence type="ECO:0000259" key="2">
    <source>
        <dbReference type="PROSITE" id="PS50937"/>
    </source>
</evidence>
<dbReference type="RefSeq" id="WP_189304877.1">
    <property type="nucleotide sequence ID" value="NZ_BMRP01000025.1"/>
</dbReference>
<dbReference type="Proteomes" id="UP000654471">
    <property type="component" value="Unassembled WGS sequence"/>
</dbReference>
<dbReference type="Pfam" id="PF06445">
    <property type="entry name" value="GyrI-like"/>
    <property type="match status" value="1"/>
</dbReference>
<evidence type="ECO:0000256" key="1">
    <source>
        <dbReference type="ARBA" id="ARBA00023125"/>
    </source>
</evidence>
<dbReference type="InterPro" id="IPR011256">
    <property type="entry name" value="Reg_factor_effector_dom_sf"/>
</dbReference>
<protein>
    <submittedName>
        <fullName evidence="3">MerR family transcriptional regulator</fullName>
    </submittedName>
</protein>
<dbReference type="PANTHER" id="PTHR30204">
    <property type="entry name" value="REDOX-CYCLING DRUG-SENSING TRANSCRIPTIONAL ACTIVATOR SOXR"/>
    <property type="match status" value="1"/>
</dbReference>
<name>A0ABQ2VFK4_9ACTN</name>
<dbReference type="CDD" id="cd01107">
    <property type="entry name" value="HTH_BmrR"/>
    <property type="match status" value="1"/>
</dbReference>
<dbReference type="SUPFAM" id="SSF55136">
    <property type="entry name" value="Probable bacterial effector-binding domain"/>
    <property type="match status" value="1"/>
</dbReference>
<dbReference type="Gene3D" id="1.10.1660.10">
    <property type="match status" value="1"/>
</dbReference>
<reference evidence="4" key="1">
    <citation type="journal article" date="2019" name="Int. J. Syst. Evol. Microbiol.">
        <title>The Global Catalogue of Microorganisms (GCM) 10K type strain sequencing project: providing services to taxonomists for standard genome sequencing and annotation.</title>
        <authorList>
            <consortium name="The Broad Institute Genomics Platform"/>
            <consortium name="The Broad Institute Genome Sequencing Center for Infectious Disease"/>
            <person name="Wu L."/>
            <person name="Ma J."/>
        </authorList>
    </citation>
    <scope>NUCLEOTIDE SEQUENCE [LARGE SCALE GENOMIC DNA]</scope>
    <source>
        <strain evidence="4">JCM 3399</strain>
    </source>
</reference>
<dbReference type="Pfam" id="PF13411">
    <property type="entry name" value="MerR_1"/>
    <property type="match status" value="1"/>
</dbReference>
<comment type="caution">
    <text evidence="3">The sequence shown here is derived from an EMBL/GenBank/DDBJ whole genome shotgun (WGS) entry which is preliminary data.</text>
</comment>
<organism evidence="3 4">
    <name type="scientific">Streptomyces albospinus</name>
    <dbReference type="NCBI Taxonomy" id="285515"/>
    <lineage>
        <taxon>Bacteria</taxon>
        <taxon>Bacillati</taxon>
        <taxon>Actinomycetota</taxon>
        <taxon>Actinomycetes</taxon>
        <taxon>Kitasatosporales</taxon>
        <taxon>Streptomycetaceae</taxon>
        <taxon>Streptomyces</taxon>
    </lineage>
</organism>
<dbReference type="InterPro" id="IPR000551">
    <property type="entry name" value="MerR-type_HTH_dom"/>
</dbReference>
<feature type="domain" description="HTH merR-type" evidence="2">
    <location>
        <begin position="4"/>
        <end position="74"/>
    </location>
</feature>
<dbReference type="SMART" id="SM00871">
    <property type="entry name" value="AraC_E_bind"/>
    <property type="match status" value="1"/>
</dbReference>
<dbReference type="InterPro" id="IPR010499">
    <property type="entry name" value="AraC_E-bd"/>
</dbReference>
<dbReference type="SUPFAM" id="SSF46955">
    <property type="entry name" value="Putative DNA-binding domain"/>
    <property type="match status" value="1"/>
</dbReference>
<keyword evidence="1" id="KW-0238">DNA-binding</keyword>
<dbReference type="SMART" id="SM00422">
    <property type="entry name" value="HTH_MERR"/>
    <property type="match status" value="1"/>
</dbReference>
<gene>
    <name evidence="3" type="ORF">GCM10010211_58000</name>
</gene>
<proteinExistence type="predicted"/>
<dbReference type="Gene3D" id="3.20.80.10">
    <property type="entry name" value="Regulatory factor, effector binding domain"/>
    <property type="match status" value="1"/>
</dbReference>
<dbReference type="PANTHER" id="PTHR30204:SF97">
    <property type="entry name" value="MERR FAMILY REGULATORY PROTEIN"/>
    <property type="match status" value="1"/>
</dbReference>
<evidence type="ECO:0000313" key="3">
    <source>
        <dbReference type="EMBL" id="GGU84428.1"/>
    </source>
</evidence>
<dbReference type="EMBL" id="BMRP01000025">
    <property type="protein sequence ID" value="GGU84428.1"/>
    <property type="molecule type" value="Genomic_DNA"/>
</dbReference>
<dbReference type="InterPro" id="IPR029442">
    <property type="entry name" value="GyrI-like"/>
</dbReference>
<dbReference type="PROSITE" id="PS50937">
    <property type="entry name" value="HTH_MERR_2"/>
    <property type="match status" value="1"/>
</dbReference>
<sequence length="287" mass="31353">MTSYLSIGDFSRATHMTIKTLRHYHEIGLLEPVEVDPQTGYRRYTAEQIPTAQVVRRFRDLGMPLEEIRTVLAAADVETRNRHIGAHLRRLEEELGRTQRAVAALHDLLTPPASGDAPRIELRSVGAVEAAAVTATVEAQDVAAWFQGALGELYATVASQGLRETGHAGGVYADELFTLHRGQATVFVPCNGPIRPLGRVEPLHVPPAELAVIEHSGPPSEVDRAYGALAAYVSRHALAVDGPIREYYLVGRRQTPDSELWRTEVCWPVFRTGVTDHGTAAQSSATV</sequence>